<feature type="compositionally biased region" description="Low complexity" evidence="1">
    <location>
        <begin position="1"/>
        <end position="12"/>
    </location>
</feature>
<dbReference type="Proteomes" id="UP000319257">
    <property type="component" value="Unassembled WGS sequence"/>
</dbReference>
<accession>A0A507AXF2</accession>
<feature type="region of interest" description="Disordered" evidence="1">
    <location>
        <begin position="1"/>
        <end position="47"/>
    </location>
</feature>
<dbReference type="AlphaFoldDB" id="A0A507AXF2"/>
<evidence type="ECO:0000256" key="1">
    <source>
        <dbReference type="SAM" id="MobiDB-lite"/>
    </source>
</evidence>
<dbReference type="EMBL" id="SKBQ01000049">
    <property type="protein sequence ID" value="TPX11426.1"/>
    <property type="molecule type" value="Genomic_DNA"/>
</dbReference>
<gene>
    <name evidence="2" type="ORF">E0L32_007845</name>
</gene>
<evidence type="ECO:0008006" key="4">
    <source>
        <dbReference type="Google" id="ProtNLM"/>
    </source>
</evidence>
<evidence type="ECO:0000313" key="3">
    <source>
        <dbReference type="Proteomes" id="UP000319257"/>
    </source>
</evidence>
<dbReference type="GeneID" id="41975292"/>
<sequence length="73" mass="7458">MPSSDSNKPSGNTGSGGSTDNTVKDQPKPNPPMDSTAASRGGSGGGASEWVHKNVNCTCVTDKCDCCESLCHR</sequence>
<proteinExistence type="predicted"/>
<dbReference type="InParanoid" id="A0A507AXF2"/>
<name>A0A507AXF2_9PEZI</name>
<evidence type="ECO:0000313" key="2">
    <source>
        <dbReference type="EMBL" id="TPX11426.1"/>
    </source>
</evidence>
<keyword evidence="3" id="KW-1185">Reference proteome</keyword>
<protein>
    <recommendedName>
        <fullName evidence="4">Metallothionein</fullName>
    </recommendedName>
</protein>
<organism evidence="2 3">
    <name type="scientific">Thyridium curvatum</name>
    <dbReference type="NCBI Taxonomy" id="1093900"/>
    <lineage>
        <taxon>Eukaryota</taxon>
        <taxon>Fungi</taxon>
        <taxon>Dikarya</taxon>
        <taxon>Ascomycota</taxon>
        <taxon>Pezizomycotina</taxon>
        <taxon>Sordariomycetes</taxon>
        <taxon>Sordariomycetidae</taxon>
        <taxon>Thyridiales</taxon>
        <taxon>Thyridiaceae</taxon>
        <taxon>Thyridium</taxon>
    </lineage>
</organism>
<dbReference type="RefSeq" id="XP_030993137.1">
    <property type="nucleotide sequence ID" value="XM_031142634.1"/>
</dbReference>
<reference evidence="2 3" key="1">
    <citation type="submission" date="2019-06" db="EMBL/GenBank/DDBJ databases">
        <title>Draft genome sequence of the filamentous fungus Phialemoniopsis curvata isolated from diesel fuel.</title>
        <authorList>
            <person name="Varaljay V.A."/>
            <person name="Lyon W.J."/>
            <person name="Crouch A.L."/>
            <person name="Drake C.E."/>
            <person name="Hollomon J.M."/>
            <person name="Nadeau L.J."/>
            <person name="Nunn H.S."/>
            <person name="Stevenson B.S."/>
            <person name="Bojanowski C.L."/>
            <person name="Crookes-Goodson W.J."/>
        </authorList>
    </citation>
    <scope>NUCLEOTIDE SEQUENCE [LARGE SCALE GENOMIC DNA]</scope>
    <source>
        <strain evidence="2 3">D216</strain>
    </source>
</reference>
<comment type="caution">
    <text evidence="2">The sequence shown here is derived from an EMBL/GenBank/DDBJ whole genome shotgun (WGS) entry which is preliminary data.</text>
</comment>